<dbReference type="AlphaFoldDB" id="A0A1I2GTY1"/>
<proteinExistence type="predicted"/>
<organism evidence="1 2">
    <name type="scientific">Sulfitobacter brevis</name>
    <dbReference type="NCBI Taxonomy" id="74348"/>
    <lineage>
        <taxon>Bacteria</taxon>
        <taxon>Pseudomonadati</taxon>
        <taxon>Pseudomonadota</taxon>
        <taxon>Alphaproteobacteria</taxon>
        <taxon>Rhodobacterales</taxon>
        <taxon>Roseobacteraceae</taxon>
        <taxon>Sulfitobacter</taxon>
    </lineage>
</organism>
<dbReference type="STRING" id="74348.SAMN04488523_12910"/>
<dbReference type="EMBL" id="FOMW01000029">
    <property type="protein sequence ID" value="SFF20287.1"/>
    <property type="molecule type" value="Genomic_DNA"/>
</dbReference>
<evidence type="ECO:0000313" key="1">
    <source>
        <dbReference type="EMBL" id="SFF20287.1"/>
    </source>
</evidence>
<name>A0A1I2GTY1_9RHOB</name>
<gene>
    <name evidence="1" type="ORF">SAMN04488523_12910</name>
</gene>
<keyword evidence="2" id="KW-1185">Reference proteome</keyword>
<accession>A0A1I2GTY1</accession>
<protein>
    <submittedName>
        <fullName evidence="1">Uncharacterized protein</fullName>
    </submittedName>
</protein>
<evidence type="ECO:0000313" key="2">
    <source>
        <dbReference type="Proteomes" id="UP000198977"/>
    </source>
</evidence>
<dbReference type="Proteomes" id="UP000198977">
    <property type="component" value="Unassembled WGS sequence"/>
</dbReference>
<sequence>MYAALFQDTQAEGVGGENWRKLKAGFLFCDPTRGRKAISRALARGPVQGQPPITQEG</sequence>
<reference evidence="2" key="1">
    <citation type="submission" date="2016-10" db="EMBL/GenBank/DDBJ databases">
        <authorList>
            <person name="Varghese N."/>
            <person name="Submissions S."/>
        </authorList>
    </citation>
    <scope>NUCLEOTIDE SEQUENCE [LARGE SCALE GENOMIC DNA]</scope>
    <source>
        <strain evidence="2">DSM 11443</strain>
    </source>
</reference>